<dbReference type="EMBL" id="CAJVPV010000560">
    <property type="protein sequence ID" value="CAG8462955.1"/>
    <property type="molecule type" value="Genomic_DNA"/>
</dbReference>
<dbReference type="Proteomes" id="UP000789342">
    <property type="component" value="Unassembled WGS sequence"/>
</dbReference>
<protein>
    <submittedName>
        <fullName evidence="1">11089_t:CDS:1</fullName>
    </submittedName>
</protein>
<reference evidence="1" key="1">
    <citation type="submission" date="2021-06" db="EMBL/GenBank/DDBJ databases">
        <authorList>
            <person name="Kallberg Y."/>
            <person name="Tangrot J."/>
            <person name="Rosling A."/>
        </authorList>
    </citation>
    <scope>NUCLEOTIDE SEQUENCE</scope>
    <source>
        <strain evidence="1">CL551</strain>
    </source>
</reference>
<gene>
    <name evidence="1" type="ORF">AMORRO_LOCUS1489</name>
</gene>
<evidence type="ECO:0000313" key="1">
    <source>
        <dbReference type="EMBL" id="CAG8462955.1"/>
    </source>
</evidence>
<accession>A0A9N8VWV7</accession>
<sequence length="294" mass="34915">MRRNERFDEASTRNVFELYHISHPKHRQEKYAPRPKKRHYFQECLENVPPVPVAPTAENSIPNVHYCEWQLEKENGMDVYVAEGNMPAKIGRPKCKPESSLGKSSHVPKIRRVVDLVKLIEISIQPMEKEISMKKIKRKKKLSDRCCNIQTSEEIYQNSYDNLLLYPKLFIYDLPLPTPKETDISDEDPDTCDEFKYESKELEEKVGYYMKKWSDEELYKNLWKNIQNSAIYMTTLEEIPILDEDQDKHQNDEETLKQNIDIRLTKEEQEEATTFFEKKKDLFAKNIMELIQTN</sequence>
<keyword evidence="2" id="KW-1185">Reference proteome</keyword>
<dbReference type="AlphaFoldDB" id="A0A9N8VWV7"/>
<organism evidence="1 2">
    <name type="scientific">Acaulospora morrowiae</name>
    <dbReference type="NCBI Taxonomy" id="94023"/>
    <lineage>
        <taxon>Eukaryota</taxon>
        <taxon>Fungi</taxon>
        <taxon>Fungi incertae sedis</taxon>
        <taxon>Mucoromycota</taxon>
        <taxon>Glomeromycotina</taxon>
        <taxon>Glomeromycetes</taxon>
        <taxon>Diversisporales</taxon>
        <taxon>Acaulosporaceae</taxon>
        <taxon>Acaulospora</taxon>
    </lineage>
</organism>
<evidence type="ECO:0000313" key="2">
    <source>
        <dbReference type="Proteomes" id="UP000789342"/>
    </source>
</evidence>
<comment type="caution">
    <text evidence="1">The sequence shown here is derived from an EMBL/GenBank/DDBJ whole genome shotgun (WGS) entry which is preliminary data.</text>
</comment>
<proteinExistence type="predicted"/>
<name>A0A9N8VWV7_9GLOM</name>
<feature type="non-terminal residue" evidence="1">
    <location>
        <position position="294"/>
    </location>
</feature>